<dbReference type="InterPro" id="IPR003595">
    <property type="entry name" value="Tyr_Pase_cat"/>
</dbReference>
<dbReference type="InterPro" id="IPR000242">
    <property type="entry name" value="PTP_cat"/>
</dbReference>
<dbReference type="KEGG" id="vg:3238862"/>
<evidence type="ECO:0000313" key="4">
    <source>
        <dbReference type="EMBL" id="CAG17444.1"/>
    </source>
</evidence>
<dbReference type="PANTHER" id="PTHR19134:SF449">
    <property type="entry name" value="TYROSINE-PROTEIN PHOSPHATASE 1"/>
    <property type="match status" value="1"/>
</dbReference>
<sequence length="276" mass="32086">MNGAVQLCISACYPNFQQIVQQEYHQITRNQEIGTSGVFENIDEHKSRNVYYVDGFQDEKKFLCTRHPTGDSVEDFFKTLWKEHIYIIVSLSRPTSHNANQCYQYWSKEQDGVLQAGQYQMKTVKTKKINNFVVTELHLKHGNGPSRQLCHFIYSDWTVSDVPCDVTKFFQFILKVNHLSEMAKRALKVHQVPMGPIVVHSTHGSSKTATFCASDFATYQMNRIAWISLPNIVTDIRRQLRSQVMSPEHYYFCYYIVLYSLSLVRFNNAITRKNVS</sequence>
<dbReference type="SMART" id="SM00404">
    <property type="entry name" value="PTPc_motif"/>
    <property type="match status" value="1"/>
</dbReference>
<dbReference type="CDD" id="cd00047">
    <property type="entry name" value="PTPc"/>
    <property type="match status" value="1"/>
</dbReference>
<dbReference type="PROSITE" id="PS50056">
    <property type="entry name" value="TYR_PHOSPHATASE_2"/>
    <property type="match status" value="1"/>
</dbReference>
<protein>
    <submittedName>
        <fullName evidence="4">PTPU protein</fullName>
    </submittedName>
    <submittedName>
        <fullName evidence="5">Protein tyrosine phosphatase</fullName>
    </submittedName>
</protein>
<evidence type="ECO:0000313" key="5">
    <source>
        <dbReference type="EMBL" id="CAG26740.1"/>
    </source>
</evidence>
<feature type="domain" description="Tyrosine-protein phosphatase" evidence="2">
    <location>
        <begin position="49"/>
        <end position="260"/>
    </location>
</feature>
<dbReference type="InterPro" id="IPR000387">
    <property type="entry name" value="Tyr_Pase_dom"/>
</dbReference>
<dbReference type="PROSITE" id="PS50055">
    <property type="entry name" value="TYR_PHOSPHATASE_PTP"/>
    <property type="match status" value="1"/>
</dbReference>
<dbReference type="EMBL" id="AJ632317">
    <property type="protein sequence ID" value="CAG17444.1"/>
    <property type="molecule type" value="Genomic_DNA"/>
</dbReference>
<evidence type="ECO:0000259" key="3">
    <source>
        <dbReference type="PROSITE" id="PS50056"/>
    </source>
</evidence>
<dbReference type="EMBL" id="AJ640104">
    <property type="protein sequence ID" value="CAG26740.1"/>
    <property type="molecule type" value="Genomic_DNA"/>
</dbReference>
<dbReference type="SUPFAM" id="SSF52799">
    <property type="entry name" value="(Phosphotyrosine protein) phosphatases II"/>
    <property type="match status" value="1"/>
</dbReference>
<dbReference type="InterPro" id="IPR050348">
    <property type="entry name" value="Protein-Tyr_Phosphatase"/>
</dbReference>
<proteinExistence type="inferred from homology"/>
<dbReference type="GO" id="GO:0004725">
    <property type="term" value="F:protein tyrosine phosphatase activity"/>
    <property type="evidence" value="ECO:0007669"/>
    <property type="project" value="InterPro"/>
</dbReference>
<evidence type="ECO:0000259" key="2">
    <source>
        <dbReference type="PROSITE" id="PS50055"/>
    </source>
</evidence>
<comment type="similarity">
    <text evidence="1">Belongs to the protein-tyrosine phosphatase family.</text>
</comment>
<gene>
    <name evidence="4" type="primary">PTPU</name>
    <name evidence="5" type="synonym">CcBV PTPU</name>
    <name evidence="4" type="ORF">CcBV_14.1</name>
</gene>
<organism evidence="4 6">
    <name type="scientific">Bracoviriform congregatae</name>
    <dbReference type="NCBI Taxonomy" id="39640"/>
    <lineage>
        <taxon>Viruses</taxon>
        <taxon>Viruses incertae sedis</taxon>
        <taxon>Polydnaviriformidae</taxon>
        <taxon>Bracoviriform</taxon>
    </lineage>
</organism>
<reference evidence="5" key="1">
    <citation type="journal article" date="2004" name="J. Virol.">
        <title>Bracoviruses contain a large multigene family coding for protein tyrosine phosphatases.</title>
        <authorList>
            <person name="Provost B."/>
            <person name="Varricchio P."/>
            <person name="Arana E."/>
            <person name="Espagne E."/>
            <person name="Falabella P."/>
            <person name="Huguet E."/>
            <person name="La Scaleia R."/>
            <person name="Cattolico L."/>
            <person name="Poirie M."/>
            <person name="Malva C."/>
            <person name="Olszewski J.A."/>
            <person name="Pennacchio F."/>
            <person name="Drezen J.M."/>
        </authorList>
    </citation>
    <scope>NUCLEOTIDE SEQUENCE</scope>
</reference>
<dbReference type="InterPro" id="IPR029021">
    <property type="entry name" value="Prot-tyrosine_phosphatase-like"/>
</dbReference>
<dbReference type="Pfam" id="PF00102">
    <property type="entry name" value="Y_phosphatase"/>
    <property type="match status" value="1"/>
</dbReference>
<evidence type="ECO:0000313" key="6">
    <source>
        <dbReference type="Proteomes" id="UP000203537"/>
    </source>
</evidence>
<dbReference type="GeneID" id="3238862"/>
<dbReference type="PRINTS" id="PR00700">
    <property type="entry name" value="PRTYPHPHTASE"/>
</dbReference>
<dbReference type="RefSeq" id="YP_184822.1">
    <property type="nucleotide sequence ID" value="NC_006646.1"/>
</dbReference>
<evidence type="ECO:0000256" key="1">
    <source>
        <dbReference type="ARBA" id="ARBA00009580"/>
    </source>
</evidence>
<dbReference type="SMART" id="SM00194">
    <property type="entry name" value="PTPc"/>
    <property type="match status" value="1"/>
</dbReference>
<name>Q5ZP09_9VIRU</name>
<dbReference type="Gene3D" id="3.90.190.10">
    <property type="entry name" value="Protein tyrosine phosphatase superfamily"/>
    <property type="match status" value="1"/>
</dbReference>
<reference evidence="4 6" key="2">
    <citation type="journal article" date="2004" name="Science">
        <title>Genome sequence of a polydnavirus: insights into symbiotic virus evolution.</title>
        <authorList>
            <person name="Espagne E."/>
            <person name="Dupuy C."/>
            <person name="Huguet E."/>
            <person name="Cattolico L."/>
            <person name="Provost B."/>
            <person name="Martins N."/>
            <person name="Poirie M."/>
            <person name="Periquet G."/>
            <person name="Drezen J.M."/>
        </authorList>
    </citation>
    <scope>NUCLEOTIDE SEQUENCE [LARGE SCALE GENOMIC DNA]</scope>
</reference>
<accession>Q5ZP09</accession>
<feature type="domain" description="Tyrosine specific protein phosphatases" evidence="3">
    <location>
        <begin position="170"/>
        <end position="251"/>
    </location>
</feature>
<dbReference type="Proteomes" id="UP000203537">
    <property type="component" value="Genome"/>
</dbReference>
<dbReference type="PANTHER" id="PTHR19134">
    <property type="entry name" value="RECEPTOR-TYPE TYROSINE-PROTEIN PHOSPHATASE"/>
    <property type="match status" value="1"/>
</dbReference>